<dbReference type="OrthoDB" id="9811616at2"/>
<proteinExistence type="predicted"/>
<evidence type="ECO:0000313" key="2">
    <source>
        <dbReference type="EMBL" id="RKR93266.1"/>
    </source>
</evidence>
<dbReference type="Gene3D" id="1.10.472.20">
    <property type="entry name" value="Nitrile hydratase, beta subunit"/>
    <property type="match status" value="1"/>
</dbReference>
<protein>
    <submittedName>
        <fullName evidence="2">Nitrile hydratase</fullName>
    </submittedName>
</protein>
<dbReference type="InterPro" id="IPR008990">
    <property type="entry name" value="Elect_transpt_acc-like_dom_sf"/>
</dbReference>
<name>A0A495JW53_WILMA</name>
<dbReference type="EMBL" id="RBKV01000001">
    <property type="protein sequence ID" value="RKR93266.1"/>
    <property type="molecule type" value="Genomic_DNA"/>
</dbReference>
<dbReference type="RefSeq" id="WP_062796158.1">
    <property type="nucleotide sequence ID" value="NZ_CBCRXS010000001.1"/>
</dbReference>
<feature type="domain" description="Nitrile hydratase beta subunit-like N-terminal" evidence="1">
    <location>
        <begin position="30"/>
        <end position="119"/>
    </location>
</feature>
<dbReference type="InterPro" id="IPR023808">
    <property type="entry name" value="Nitrile_Hydratase_acc_put"/>
</dbReference>
<reference evidence="2 3" key="1">
    <citation type="submission" date="2018-10" db="EMBL/GenBank/DDBJ databases">
        <title>Sequencing the genomes of 1000 actinobacteria strains.</title>
        <authorList>
            <person name="Klenk H.-P."/>
        </authorList>
    </citation>
    <scope>NUCLEOTIDE SEQUENCE [LARGE SCALE GENOMIC DNA]</scope>
    <source>
        <strain evidence="2 3">DSM 44343</strain>
    </source>
</reference>
<dbReference type="SUPFAM" id="SSF50090">
    <property type="entry name" value="Electron transport accessory proteins"/>
    <property type="match status" value="1"/>
</dbReference>
<accession>A0A495JW53</accession>
<dbReference type="InterPro" id="IPR042262">
    <property type="entry name" value="CN_hydtase_beta_C"/>
</dbReference>
<dbReference type="NCBIfam" id="TIGR03889">
    <property type="entry name" value="nitrile_acc"/>
    <property type="match status" value="1"/>
</dbReference>
<comment type="caution">
    <text evidence="2">The sequence shown here is derived from an EMBL/GenBank/DDBJ whole genome shotgun (WGS) entry which is preliminary data.</text>
</comment>
<evidence type="ECO:0000313" key="3">
    <source>
        <dbReference type="Proteomes" id="UP000274762"/>
    </source>
</evidence>
<dbReference type="Proteomes" id="UP000274762">
    <property type="component" value="Unassembled WGS sequence"/>
</dbReference>
<sequence>MNDVPATARDADRRAVDDLVRNLPGGRPGEMAFDHPWEIRAFALAVAAHTVGEFDWQLFQGALIDAIKDWESTRSVTSDESWSYYEHWVIALEAVMASNGAIDRAALTNRTAEVLAAPPNRNHYKAILEPVAIDAAITAAPS</sequence>
<evidence type="ECO:0000259" key="1">
    <source>
        <dbReference type="Pfam" id="PF21006"/>
    </source>
</evidence>
<gene>
    <name evidence="2" type="ORF">DFJ75_0046</name>
</gene>
<organism evidence="2 3">
    <name type="scientific">Williamsia marianensis</name>
    <dbReference type="NCBI Taxonomy" id="85044"/>
    <lineage>
        <taxon>Bacteria</taxon>
        <taxon>Bacillati</taxon>
        <taxon>Actinomycetota</taxon>
        <taxon>Actinomycetes</taxon>
        <taxon>Mycobacteriales</taxon>
        <taxon>Nocardiaceae</taxon>
        <taxon>Williamsia</taxon>
    </lineage>
</organism>
<dbReference type="InterPro" id="IPR049054">
    <property type="entry name" value="CN_hydtase_beta-like_N"/>
</dbReference>
<dbReference type="Pfam" id="PF21006">
    <property type="entry name" value="NHase_beta_N"/>
    <property type="match status" value="1"/>
</dbReference>
<dbReference type="AlphaFoldDB" id="A0A495JW53"/>